<name>A0ABU0GHJ7_9CELL</name>
<dbReference type="RefSeq" id="WP_070319773.1">
    <property type="nucleotide sequence ID" value="NZ_JAUSVM010000001.1"/>
</dbReference>
<dbReference type="Proteomes" id="UP001240250">
    <property type="component" value="Unassembled WGS sequence"/>
</dbReference>
<evidence type="ECO:0008006" key="5">
    <source>
        <dbReference type="Google" id="ProtNLM"/>
    </source>
</evidence>
<organism evidence="3 4">
    <name type="scientific">Cellulomonas iranensis</name>
    <dbReference type="NCBI Taxonomy" id="76862"/>
    <lineage>
        <taxon>Bacteria</taxon>
        <taxon>Bacillati</taxon>
        <taxon>Actinomycetota</taxon>
        <taxon>Actinomycetes</taxon>
        <taxon>Micrococcales</taxon>
        <taxon>Cellulomonadaceae</taxon>
        <taxon>Cellulomonas</taxon>
    </lineage>
</organism>
<comment type="caution">
    <text evidence="3">The sequence shown here is derived from an EMBL/GenBank/DDBJ whole genome shotgun (WGS) entry which is preliminary data.</text>
</comment>
<evidence type="ECO:0000256" key="2">
    <source>
        <dbReference type="SAM" id="Phobius"/>
    </source>
</evidence>
<protein>
    <recommendedName>
        <fullName evidence="5">DUF4232 domain-containing protein</fullName>
    </recommendedName>
</protein>
<keyword evidence="2" id="KW-0472">Membrane</keyword>
<keyword evidence="4" id="KW-1185">Reference proteome</keyword>
<evidence type="ECO:0000313" key="4">
    <source>
        <dbReference type="Proteomes" id="UP001240250"/>
    </source>
</evidence>
<sequence length="213" mass="21652">MDDRDRRRPAGTGAVRRVPPPRPPARVFWIRRLVVLGLPLVAIVLLVTWLLDRGGDDPTPAAAVDPPAATPTPSPTTEDAAGGVATCDPASLALTVAPGGEAFAADVDPTFEVTVTNSGAAPCLVDAGDAHQEVVITSGEDRVWSSLDCAGDDAATRTLLLPAGESDVSALTWTRVRSAEGCPGGLPSPQPGTYSVTVALQGATSPAAVFGLG</sequence>
<accession>A0ABU0GHJ7</accession>
<dbReference type="EMBL" id="JAUSVM010000001">
    <property type="protein sequence ID" value="MDQ0424833.1"/>
    <property type="molecule type" value="Genomic_DNA"/>
</dbReference>
<gene>
    <name evidence="3" type="ORF">JO380_001214</name>
</gene>
<keyword evidence="2" id="KW-1133">Transmembrane helix</keyword>
<reference evidence="3 4" key="1">
    <citation type="submission" date="2023-07" db="EMBL/GenBank/DDBJ databases">
        <title>Sequencing the genomes of 1000 actinobacteria strains.</title>
        <authorList>
            <person name="Klenk H.-P."/>
        </authorList>
    </citation>
    <scope>NUCLEOTIDE SEQUENCE [LARGE SCALE GENOMIC DNA]</scope>
    <source>
        <strain evidence="3 4">DSM 14785</strain>
    </source>
</reference>
<evidence type="ECO:0000313" key="3">
    <source>
        <dbReference type="EMBL" id="MDQ0424833.1"/>
    </source>
</evidence>
<keyword evidence="2" id="KW-0812">Transmembrane</keyword>
<proteinExistence type="predicted"/>
<feature type="region of interest" description="Disordered" evidence="1">
    <location>
        <begin position="60"/>
        <end position="83"/>
    </location>
</feature>
<evidence type="ECO:0000256" key="1">
    <source>
        <dbReference type="SAM" id="MobiDB-lite"/>
    </source>
</evidence>
<feature type="transmembrane region" description="Helical" evidence="2">
    <location>
        <begin position="33"/>
        <end position="51"/>
    </location>
</feature>
<feature type="region of interest" description="Disordered" evidence="1">
    <location>
        <begin position="1"/>
        <end position="21"/>
    </location>
</feature>